<feature type="domain" description="Xylose isomerase-like TIM barrel" evidence="1">
    <location>
        <begin position="26"/>
        <end position="279"/>
    </location>
</feature>
<keyword evidence="2" id="KW-0413">Isomerase</keyword>
<dbReference type="Proteomes" id="UP001207918">
    <property type="component" value="Unassembled WGS sequence"/>
</dbReference>
<dbReference type="PANTHER" id="PTHR12110:SF41">
    <property type="entry name" value="INOSOSE DEHYDRATASE"/>
    <property type="match status" value="1"/>
</dbReference>
<gene>
    <name evidence="2" type="ORF">J6I44_04490</name>
</gene>
<accession>A0ABT3PJH4</accession>
<evidence type="ECO:0000259" key="1">
    <source>
        <dbReference type="Pfam" id="PF01261"/>
    </source>
</evidence>
<dbReference type="InterPro" id="IPR036237">
    <property type="entry name" value="Xyl_isomerase-like_sf"/>
</dbReference>
<dbReference type="Pfam" id="PF01261">
    <property type="entry name" value="AP_endonuc_2"/>
    <property type="match status" value="1"/>
</dbReference>
<evidence type="ECO:0000313" key="2">
    <source>
        <dbReference type="EMBL" id="MCW9706095.1"/>
    </source>
</evidence>
<organism evidence="2 3">
    <name type="scientific">Fodinibius salsisoli</name>
    <dbReference type="NCBI Taxonomy" id="2820877"/>
    <lineage>
        <taxon>Bacteria</taxon>
        <taxon>Pseudomonadati</taxon>
        <taxon>Balneolota</taxon>
        <taxon>Balneolia</taxon>
        <taxon>Balneolales</taxon>
        <taxon>Balneolaceae</taxon>
        <taxon>Fodinibius</taxon>
    </lineage>
</organism>
<protein>
    <submittedName>
        <fullName evidence="2">Sugar phosphate isomerase/epimerase</fullName>
    </submittedName>
</protein>
<dbReference type="EMBL" id="JAGGJA010000002">
    <property type="protein sequence ID" value="MCW9706095.1"/>
    <property type="molecule type" value="Genomic_DNA"/>
</dbReference>
<dbReference type="RefSeq" id="WP_265764792.1">
    <property type="nucleotide sequence ID" value="NZ_JAGGJA010000002.1"/>
</dbReference>
<evidence type="ECO:0000313" key="3">
    <source>
        <dbReference type="Proteomes" id="UP001207918"/>
    </source>
</evidence>
<comment type="caution">
    <text evidence="2">The sequence shown here is derived from an EMBL/GenBank/DDBJ whole genome shotgun (WGS) entry which is preliminary data.</text>
</comment>
<reference evidence="2 3" key="1">
    <citation type="submission" date="2021-03" db="EMBL/GenBank/DDBJ databases">
        <title>Aliifodinibius sp. nov., a new bacterium isolated from saline soil.</title>
        <authorList>
            <person name="Galisteo C."/>
            <person name="De La Haba R."/>
            <person name="Sanchez-Porro C."/>
            <person name="Ventosa A."/>
        </authorList>
    </citation>
    <scope>NUCLEOTIDE SEQUENCE [LARGE SCALE GENOMIC DNA]</scope>
    <source>
        <strain evidence="2 3">1BSP15-2V2</strain>
    </source>
</reference>
<dbReference type="PANTHER" id="PTHR12110">
    <property type="entry name" value="HYDROXYPYRUVATE ISOMERASE"/>
    <property type="match status" value="1"/>
</dbReference>
<keyword evidence="3" id="KW-1185">Reference proteome</keyword>
<dbReference type="Gene3D" id="3.20.20.150">
    <property type="entry name" value="Divalent-metal-dependent TIM barrel enzymes"/>
    <property type="match status" value="1"/>
</dbReference>
<dbReference type="InterPro" id="IPR050312">
    <property type="entry name" value="IolE/XylAMocC-like"/>
</dbReference>
<name>A0ABT3PJH4_9BACT</name>
<dbReference type="SUPFAM" id="SSF51658">
    <property type="entry name" value="Xylose isomerase-like"/>
    <property type="match status" value="1"/>
</dbReference>
<proteinExistence type="predicted"/>
<dbReference type="InterPro" id="IPR013022">
    <property type="entry name" value="Xyl_isomerase-like_TIM-brl"/>
</dbReference>
<dbReference type="GO" id="GO:0016853">
    <property type="term" value="F:isomerase activity"/>
    <property type="evidence" value="ECO:0007669"/>
    <property type="project" value="UniProtKB-KW"/>
</dbReference>
<sequence>MNIQFGISTWVWTSPFTTESTKLFPAIKKMGYDVVEIPVEDPEVIDAPQVKQALDEHGLDAVICGAFGPGRDLTHEDPSIHQQCFDYLDALMHLADTWEADFIAGPMYSAVGKARLVSPDQKKREWELAVTNLRKVSQKAADNGLQLAIEPLNRFESDLINTTAQAKQLINDINHPAAKIMVDGFHMSIEEKSLEAAIRTAGDDLIHVQTSENYRGTPGTGQTDWQSFKRGLEAVDYSGVVSIESFTSDNQELADAVCIWRPLAEDQDELAEQGLQFLEQTFQ</sequence>